<gene>
    <name evidence="3" type="ORF">METZ01_LOCUS35200</name>
</gene>
<reference evidence="3" key="1">
    <citation type="submission" date="2018-05" db="EMBL/GenBank/DDBJ databases">
        <authorList>
            <person name="Lanie J.A."/>
            <person name="Ng W.-L."/>
            <person name="Kazmierczak K.M."/>
            <person name="Andrzejewski T.M."/>
            <person name="Davidsen T.M."/>
            <person name="Wayne K.J."/>
            <person name="Tettelin H."/>
            <person name="Glass J.I."/>
            <person name="Rusch D."/>
            <person name="Podicherti R."/>
            <person name="Tsui H.-C.T."/>
            <person name="Winkler M.E."/>
        </authorList>
    </citation>
    <scope>NUCLEOTIDE SEQUENCE</scope>
</reference>
<feature type="transmembrane region" description="Helical" evidence="1">
    <location>
        <begin position="395"/>
        <end position="418"/>
    </location>
</feature>
<dbReference type="GO" id="GO:0016287">
    <property type="term" value="F:glycerone-phosphate O-acyltransferase activity"/>
    <property type="evidence" value="ECO:0007669"/>
    <property type="project" value="TreeGrafter"/>
</dbReference>
<protein>
    <recommendedName>
        <fullName evidence="2">Phospholipid/glycerol acyltransferase domain-containing protein</fullName>
    </recommendedName>
</protein>
<keyword evidence="1" id="KW-1133">Transmembrane helix</keyword>
<dbReference type="Pfam" id="PF01553">
    <property type="entry name" value="Acyltransferase"/>
    <property type="match status" value="1"/>
</dbReference>
<dbReference type="InterPro" id="IPR052744">
    <property type="entry name" value="GPAT/DAPAT"/>
</dbReference>
<keyword evidence="1" id="KW-0472">Membrane</keyword>
<dbReference type="InterPro" id="IPR002123">
    <property type="entry name" value="Plipid/glycerol_acylTrfase"/>
</dbReference>
<dbReference type="AlphaFoldDB" id="A0A381QSJ1"/>
<feature type="domain" description="Phospholipid/glycerol acyltransferase" evidence="2">
    <location>
        <begin position="71"/>
        <end position="208"/>
    </location>
</feature>
<dbReference type="SUPFAM" id="SSF69593">
    <property type="entry name" value="Glycerol-3-phosphate (1)-acyltransferase"/>
    <property type="match status" value="1"/>
</dbReference>
<evidence type="ECO:0000259" key="2">
    <source>
        <dbReference type="SMART" id="SM00563"/>
    </source>
</evidence>
<feature type="transmembrane region" description="Helical" evidence="1">
    <location>
        <begin position="425"/>
        <end position="446"/>
    </location>
</feature>
<sequence length="488" mass="54827">MQQAPDIEPELSSGAKKLRKRKLNDLPWAHSGRHPGSPLFWYVILMMIRTAWDYIFRRKQVDPLPPSGGGRIFTSIHINGLVDPLSIVHNQDSRVITMGRHDLMTMPLIGWLTRRMGAQPVIRKPEIDGGVSDEEYARSINHRTLLTMTHCIAAGHNAVVMPEGKSHQDSRLHRFKTGTMRLAFNATAIADERGLVGPVLQPVGLHYRCHHWFRTDVYVEFAEPIPIESSRPSQNGRRLLEGKWVEPLSEDVIQLRETLFEGLSTITPDAPDWETYRAWHLLGHLRANASGSPLTTLRDEVLAAREVRELLRSTPNDPLIDSAREAARIFYDNELDASSLDALSLKTHSAWASGLTGLLIMILTAPITLPSTGIQAFFAWYLGNRTDEGVDARTTYHMLAAMFSPVLVWPPIALALAYLALGLTWMVPITTIGIMLVFHISNLFFLRGYDLWTDFTASRRRAKLASSANGARIVELLEMTRSNLNVLK</sequence>
<dbReference type="GO" id="GO:0008654">
    <property type="term" value="P:phospholipid biosynthetic process"/>
    <property type="evidence" value="ECO:0007669"/>
    <property type="project" value="TreeGrafter"/>
</dbReference>
<accession>A0A381QSJ1</accession>
<dbReference type="PANTHER" id="PTHR31605">
    <property type="entry name" value="GLYCEROL-3-PHOSPHATE O-ACYLTRANSFERASE 1"/>
    <property type="match status" value="1"/>
</dbReference>
<evidence type="ECO:0000313" key="3">
    <source>
        <dbReference type="EMBL" id="SUZ82346.1"/>
    </source>
</evidence>
<name>A0A381QSJ1_9ZZZZ</name>
<dbReference type="EMBL" id="UINC01001503">
    <property type="protein sequence ID" value="SUZ82346.1"/>
    <property type="molecule type" value="Genomic_DNA"/>
</dbReference>
<organism evidence="3">
    <name type="scientific">marine metagenome</name>
    <dbReference type="NCBI Taxonomy" id="408172"/>
    <lineage>
        <taxon>unclassified sequences</taxon>
        <taxon>metagenomes</taxon>
        <taxon>ecological metagenomes</taxon>
    </lineage>
</organism>
<evidence type="ECO:0000256" key="1">
    <source>
        <dbReference type="SAM" id="Phobius"/>
    </source>
</evidence>
<dbReference type="GO" id="GO:0004366">
    <property type="term" value="F:glycerol-3-phosphate O-acyltransferase activity"/>
    <property type="evidence" value="ECO:0007669"/>
    <property type="project" value="TreeGrafter"/>
</dbReference>
<keyword evidence="1" id="KW-0812">Transmembrane</keyword>
<dbReference type="SMART" id="SM00563">
    <property type="entry name" value="PlsC"/>
    <property type="match status" value="1"/>
</dbReference>
<feature type="transmembrane region" description="Helical" evidence="1">
    <location>
        <begin position="358"/>
        <end position="383"/>
    </location>
</feature>
<dbReference type="PANTHER" id="PTHR31605:SF0">
    <property type="entry name" value="GLYCEROL-3-PHOSPHATE O-ACYLTRANSFERASE 1"/>
    <property type="match status" value="1"/>
</dbReference>
<proteinExistence type="predicted"/>